<dbReference type="EMBL" id="LR130779">
    <property type="protein sequence ID" value="VDN66397.1"/>
    <property type="molecule type" value="Genomic_DNA"/>
</dbReference>
<keyword evidence="3" id="KW-0812">Transmembrane</keyword>
<gene>
    <name evidence="6" type="ORF">POT9AD_5422</name>
</gene>
<dbReference type="InterPro" id="IPR001123">
    <property type="entry name" value="LeuE-type"/>
</dbReference>
<comment type="subcellular location">
    <subcellularLocation>
        <location evidence="1">Cell membrane</location>
        <topology evidence="1">Multi-pass membrane protein</topology>
    </subcellularLocation>
</comment>
<dbReference type="AlphaFoldDB" id="A0A653BCM0"/>
<keyword evidence="2" id="KW-1003">Cell membrane</keyword>
<evidence type="ECO:0000313" key="6">
    <source>
        <dbReference type="EMBL" id="VDN66397.1"/>
    </source>
</evidence>
<dbReference type="Pfam" id="PF01810">
    <property type="entry name" value="LysE"/>
    <property type="match status" value="1"/>
</dbReference>
<evidence type="ECO:0000256" key="3">
    <source>
        <dbReference type="ARBA" id="ARBA00022692"/>
    </source>
</evidence>
<evidence type="ECO:0000256" key="2">
    <source>
        <dbReference type="ARBA" id="ARBA00022475"/>
    </source>
</evidence>
<reference evidence="6" key="1">
    <citation type="submission" date="2018-11" db="EMBL/GenBank/DDBJ databases">
        <authorList>
            <consortium name="Genoscope - CEA"/>
            <person name="William W."/>
        </authorList>
    </citation>
    <scope>NUCLEOTIDE SEQUENCE [LARGE SCALE GENOMIC DNA]</scope>
    <source>
        <strain evidence="6">T9AD</strain>
    </source>
</reference>
<dbReference type="GO" id="GO:0005886">
    <property type="term" value="C:plasma membrane"/>
    <property type="evidence" value="ECO:0007669"/>
    <property type="project" value="UniProtKB-SubCell"/>
</dbReference>
<accession>A0A653BCM0</accession>
<protein>
    <submittedName>
        <fullName evidence="6">Putative threonine efflux protein</fullName>
    </submittedName>
</protein>
<evidence type="ECO:0000256" key="5">
    <source>
        <dbReference type="ARBA" id="ARBA00023136"/>
    </source>
</evidence>
<evidence type="ECO:0000256" key="1">
    <source>
        <dbReference type="ARBA" id="ARBA00004651"/>
    </source>
</evidence>
<proteinExistence type="predicted"/>
<keyword evidence="4" id="KW-1133">Transmembrane helix</keyword>
<organism evidence="6">
    <name type="scientific">Ectopseudomonas oleovorans</name>
    <name type="common">Pseudomonas oleovorans</name>
    <dbReference type="NCBI Taxonomy" id="301"/>
    <lineage>
        <taxon>Bacteria</taxon>
        <taxon>Pseudomonadati</taxon>
        <taxon>Pseudomonadota</taxon>
        <taxon>Gammaproteobacteria</taxon>
        <taxon>Pseudomonadales</taxon>
        <taxon>Pseudomonadaceae</taxon>
        <taxon>Ectopseudomonas</taxon>
    </lineage>
</organism>
<name>A0A653BCM0_ECTOL</name>
<dbReference type="PANTHER" id="PTHR30086:SF20">
    <property type="entry name" value="ARGININE EXPORTER PROTEIN ARGO-RELATED"/>
    <property type="match status" value="1"/>
</dbReference>
<dbReference type="GO" id="GO:0033228">
    <property type="term" value="P:cysteine export across plasma membrane"/>
    <property type="evidence" value="ECO:0007669"/>
    <property type="project" value="TreeGrafter"/>
</dbReference>
<evidence type="ECO:0000256" key="4">
    <source>
        <dbReference type="ARBA" id="ARBA00022989"/>
    </source>
</evidence>
<sequence>MDMTQPMTDTSVLLSFLLFCVVMTGTPGPNNAMVLLVGARVGVWRAMPLVAGISVGVGLLLAALGLGLGTLLSAIPGFDVALRVVGAAYILWLAWKIASSGPLQVRDDDTAPMGFFGGVAFQWVNPKAWAVTISGVATYVPAEHHAQNVLLAAVILLLVSVPCVGIWAVGGATFRRLLMHPRYALLFNLSMALVLLVATLPALVQSLVL</sequence>
<keyword evidence="5" id="KW-0472">Membrane</keyword>
<dbReference type="PANTHER" id="PTHR30086">
    <property type="entry name" value="ARGININE EXPORTER PROTEIN ARGO"/>
    <property type="match status" value="1"/>
</dbReference>
<dbReference type="GO" id="GO:0015171">
    <property type="term" value="F:amino acid transmembrane transporter activity"/>
    <property type="evidence" value="ECO:0007669"/>
    <property type="project" value="TreeGrafter"/>
</dbReference>